<dbReference type="AlphaFoldDB" id="A0A0J8RK73"/>
<feature type="region of interest" description="Disordered" evidence="1">
    <location>
        <begin position="95"/>
        <end position="117"/>
    </location>
</feature>
<gene>
    <name evidence="2" type="ORF">CIHG_02995</name>
</gene>
<accession>A0A0J8RK73</accession>
<sequence length="194" mass="20483">MAAISNTSAAVKYPWDPATPLTARSTCSIFLPPSLELLPVGPTSNSSSSTTTTVATPLTARSTCSIFEFKTPSSTEWMWAKCSLGVGSVVPRVVVPSNPRSSSGRQGPKNKEPQKCGGQEIYRASLPLRKQESATSPAASRQVLAGRMKAILARRVNSVAPAASSSSGLPAVRRASGEGLRRIHPFELLGIYDL</sequence>
<evidence type="ECO:0000313" key="2">
    <source>
        <dbReference type="EMBL" id="KMU85212.1"/>
    </source>
</evidence>
<name>A0A0J8RK73_COCIT</name>
<protein>
    <submittedName>
        <fullName evidence="2">Uncharacterized protein</fullName>
    </submittedName>
</protein>
<organism evidence="2 3">
    <name type="scientific">Coccidioides immitis H538.4</name>
    <dbReference type="NCBI Taxonomy" id="396776"/>
    <lineage>
        <taxon>Eukaryota</taxon>
        <taxon>Fungi</taxon>
        <taxon>Dikarya</taxon>
        <taxon>Ascomycota</taxon>
        <taxon>Pezizomycotina</taxon>
        <taxon>Eurotiomycetes</taxon>
        <taxon>Eurotiomycetidae</taxon>
        <taxon>Onygenales</taxon>
        <taxon>Onygenaceae</taxon>
        <taxon>Coccidioides</taxon>
    </lineage>
</organism>
<proteinExistence type="predicted"/>
<dbReference type="VEuPathDB" id="FungiDB:CIHG_02995"/>
<feature type="compositionally biased region" description="Low complexity" evidence="1">
    <location>
        <begin position="95"/>
        <end position="105"/>
    </location>
</feature>
<dbReference type="Proteomes" id="UP000054563">
    <property type="component" value="Unassembled WGS sequence"/>
</dbReference>
<evidence type="ECO:0000256" key="1">
    <source>
        <dbReference type="SAM" id="MobiDB-lite"/>
    </source>
</evidence>
<dbReference type="EMBL" id="DS016987">
    <property type="protein sequence ID" value="KMU85212.1"/>
    <property type="molecule type" value="Genomic_DNA"/>
</dbReference>
<reference evidence="3" key="1">
    <citation type="journal article" date="2010" name="Genome Res.">
        <title>Population genomic sequencing of Coccidioides fungi reveals recent hybridization and transposon control.</title>
        <authorList>
            <person name="Neafsey D.E."/>
            <person name="Barker B.M."/>
            <person name="Sharpton T.J."/>
            <person name="Stajich J.E."/>
            <person name="Park D.J."/>
            <person name="Whiston E."/>
            <person name="Hung C.-Y."/>
            <person name="McMahan C."/>
            <person name="White J."/>
            <person name="Sykes S."/>
            <person name="Heiman D."/>
            <person name="Young S."/>
            <person name="Zeng Q."/>
            <person name="Abouelleil A."/>
            <person name="Aftuck L."/>
            <person name="Bessette D."/>
            <person name="Brown A."/>
            <person name="FitzGerald M."/>
            <person name="Lui A."/>
            <person name="Macdonald J.P."/>
            <person name="Priest M."/>
            <person name="Orbach M.J."/>
            <person name="Galgiani J.N."/>
            <person name="Kirkland T.N."/>
            <person name="Cole G.T."/>
            <person name="Birren B.W."/>
            <person name="Henn M.R."/>
            <person name="Taylor J.W."/>
            <person name="Rounsley S.D."/>
        </authorList>
    </citation>
    <scope>NUCLEOTIDE SEQUENCE [LARGE SCALE GENOMIC DNA]</scope>
    <source>
        <strain evidence="3">H538.4</strain>
    </source>
</reference>
<evidence type="ECO:0000313" key="3">
    <source>
        <dbReference type="Proteomes" id="UP000054563"/>
    </source>
</evidence>